<dbReference type="EMBL" id="LBXW01000004">
    <property type="protein sequence ID" value="KKR39652.1"/>
    <property type="molecule type" value="Genomic_DNA"/>
</dbReference>
<dbReference type="SUPFAM" id="SSF82607">
    <property type="entry name" value="YbaB-like"/>
    <property type="match status" value="1"/>
</dbReference>
<evidence type="ECO:0008006" key="4">
    <source>
        <dbReference type="Google" id="ProtNLM"/>
    </source>
</evidence>
<dbReference type="GO" id="GO:0003677">
    <property type="term" value="F:DNA binding"/>
    <property type="evidence" value="ECO:0007669"/>
    <property type="project" value="InterPro"/>
</dbReference>
<dbReference type="Gene3D" id="3.30.1310.10">
    <property type="entry name" value="Nucleoid-associated protein YbaB-like domain"/>
    <property type="match status" value="1"/>
</dbReference>
<comment type="caution">
    <text evidence="2">The sequence shown here is derived from an EMBL/GenBank/DDBJ whole genome shotgun (WGS) entry which is preliminary data.</text>
</comment>
<name>A0A0G0TP95_9BACT</name>
<dbReference type="Proteomes" id="UP000034687">
    <property type="component" value="Unassembled WGS sequence"/>
</dbReference>
<dbReference type="AlphaFoldDB" id="A0A0G0TP95"/>
<feature type="coiled-coil region" evidence="1">
    <location>
        <begin position="11"/>
        <end position="81"/>
    </location>
</feature>
<sequence>MFDKLKQLNELRKMRSSAMALQKELEKITETVEKNGWIVSVTGDQKIRYIKKTSEDAGEDLEKLAEVINEAMKNVQKESAKKMMEMGGGLTGLLGKL</sequence>
<accession>A0A0G0TP95</accession>
<dbReference type="InterPro" id="IPR004401">
    <property type="entry name" value="YbaB/EbfC"/>
</dbReference>
<evidence type="ECO:0000313" key="3">
    <source>
        <dbReference type="Proteomes" id="UP000034687"/>
    </source>
</evidence>
<gene>
    <name evidence="2" type="ORF">UT72_C0004G0002</name>
</gene>
<evidence type="ECO:0000313" key="2">
    <source>
        <dbReference type="EMBL" id="KKR39652.1"/>
    </source>
</evidence>
<keyword evidence="1" id="KW-0175">Coiled coil</keyword>
<evidence type="ECO:0000256" key="1">
    <source>
        <dbReference type="SAM" id="Coils"/>
    </source>
</evidence>
<dbReference type="Pfam" id="PF02575">
    <property type="entry name" value="YbaB_DNA_bd"/>
    <property type="match status" value="1"/>
</dbReference>
<reference evidence="2 3" key="1">
    <citation type="journal article" date="2015" name="Nature">
        <title>rRNA introns, odd ribosomes, and small enigmatic genomes across a large radiation of phyla.</title>
        <authorList>
            <person name="Brown C.T."/>
            <person name="Hug L.A."/>
            <person name="Thomas B.C."/>
            <person name="Sharon I."/>
            <person name="Castelle C.J."/>
            <person name="Singh A."/>
            <person name="Wilkins M.J."/>
            <person name="Williams K.H."/>
            <person name="Banfield J.F."/>
        </authorList>
    </citation>
    <scope>NUCLEOTIDE SEQUENCE [LARGE SCALE GENOMIC DNA]</scope>
</reference>
<organism evidence="2 3">
    <name type="scientific">Candidatus Woesebacteria bacterium GW2011_GWB1_40_101</name>
    <dbReference type="NCBI Taxonomy" id="1618575"/>
    <lineage>
        <taxon>Bacteria</taxon>
        <taxon>Candidatus Woeseibacteriota</taxon>
    </lineage>
</organism>
<proteinExistence type="predicted"/>
<protein>
    <recommendedName>
        <fullName evidence="4">Nucleoid-associated protein</fullName>
    </recommendedName>
</protein>
<dbReference type="InterPro" id="IPR036894">
    <property type="entry name" value="YbaB-like_sf"/>
</dbReference>